<comment type="caution">
    <text evidence="1">The sequence shown here is derived from an EMBL/GenBank/DDBJ whole genome shotgun (WGS) entry which is preliminary data.</text>
</comment>
<proteinExistence type="predicted"/>
<gene>
    <name evidence="1" type="ORF">EDC63_1128</name>
</gene>
<dbReference type="Pfam" id="PF11004">
    <property type="entry name" value="Kdo_hydroxy"/>
    <property type="match status" value="1"/>
</dbReference>
<dbReference type="RefSeq" id="WP_124945425.1">
    <property type="nucleotide sequence ID" value="NZ_BHVT01000015.1"/>
</dbReference>
<evidence type="ECO:0000313" key="2">
    <source>
        <dbReference type="Proteomes" id="UP000295367"/>
    </source>
</evidence>
<dbReference type="Proteomes" id="UP000295367">
    <property type="component" value="Unassembled WGS sequence"/>
</dbReference>
<dbReference type="OrthoDB" id="21302at2"/>
<keyword evidence="2" id="KW-1185">Reference proteome</keyword>
<evidence type="ECO:0000313" key="1">
    <source>
        <dbReference type="EMBL" id="TCV84244.1"/>
    </source>
</evidence>
<sequence>MNPVQTFEITSWEEAFPPALQNDAICSLENGQVLFLPHLAFTLSPQETRFLSPQWSDGKSKNISYDGKAIKGAQGNESDLAQLKAMIARFASQATHLVSDLFPEYVPHLGHGRTSFRPFEVEQRASSYKKDDKRLHVDAFPSRPTHGERILRVFANINPDNRPRIWRVGEPFESLANHYLPQIKSPFPGSAWMMDKLGITKGRRSEYDHIMLHLHDTMKADLDYQKNGPQQELALPAGCVWIVFSDQVLHAAMSGQYMLEQTFHLPLAALHNQQTAPLKVLERLTGRPLVA</sequence>
<dbReference type="AlphaFoldDB" id="A0A4R3Y1X3"/>
<accession>A0A4R3Y1X3</accession>
<name>A0A4R3Y1X3_9PROT</name>
<organism evidence="1 2">
    <name type="scientific">Sulfurirhabdus autotrophica</name>
    <dbReference type="NCBI Taxonomy" id="1706046"/>
    <lineage>
        <taxon>Bacteria</taxon>
        <taxon>Pseudomonadati</taxon>
        <taxon>Pseudomonadota</taxon>
        <taxon>Betaproteobacteria</taxon>
        <taxon>Nitrosomonadales</taxon>
        <taxon>Sulfuricellaceae</taxon>
        <taxon>Sulfurirhabdus</taxon>
    </lineage>
</organism>
<reference evidence="1 2" key="1">
    <citation type="submission" date="2019-03" db="EMBL/GenBank/DDBJ databases">
        <title>Genomic Encyclopedia of Type Strains, Phase IV (KMG-IV): sequencing the most valuable type-strain genomes for metagenomic binning, comparative biology and taxonomic classification.</title>
        <authorList>
            <person name="Goeker M."/>
        </authorList>
    </citation>
    <scope>NUCLEOTIDE SEQUENCE [LARGE SCALE GENOMIC DNA]</scope>
    <source>
        <strain evidence="1 2">DSM 100309</strain>
    </source>
</reference>
<dbReference type="InterPro" id="IPR021266">
    <property type="entry name" value="Kdo_hydroxlase"/>
</dbReference>
<dbReference type="EMBL" id="SMCO01000012">
    <property type="protein sequence ID" value="TCV84244.1"/>
    <property type="molecule type" value="Genomic_DNA"/>
</dbReference>
<protein>
    <submittedName>
        <fullName evidence="1">3-deoxy-D-manno-octulosonic acid hydroxylase-like protein</fullName>
    </submittedName>
</protein>